<name>A0A6A4PLH9_LUPAL</name>
<sequence>MGTKIDFSINLIATSVDQNNNLNVGGVDVWEHYQNKELKDKHHKRMIGRNNIESIKKTMQMHEDIFKHQVKELHRVYSVQKMLMDEHKKENKQHKYQTLINSIGISHPHFSEQQNQTTQFSYAPNFHIERPAEEGIFTGTHDFDENERGPSSYNTSFQTCKISTSGYDEEMEVDLTLSIGSSKVKKSHVSQLACLDSPIGKTREGECSDTTTPMSSSSVTFTQGLKLK</sequence>
<dbReference type="PANTHER" id="PTHR33167:SF33">
    <property type="entry name" value="MYB-CC TYPE TRANSCRIPTION FACTOR LHEQLE-CONTAINING DOMAIN-CONTAINING PROTEIN"/>
    <property type="match status" value="1"/>
</dbReference>
<protein>
    <submittedName>
        <fullName evidence="2">Uncharacterized protein</fullName>
    </submittedName>
</protein>
<dbReference type="OrthoDB" id="1928288at2759"/>
<organism evidence="2 3">
    <name type="scientific">Lupinus albus</name>
    <name type="common">White lupine</name>
    <name type="synonym">Lupinus termis</name>
    <dbReference type="NCBI Taxonomy" id="3870"/>
    <lineage>
        <taxon>Eukaryota</taxon>
        <taxon>Viridiplantae</taxon>
        <taxon>Streptophyta</taxon>
        <taxon>Embryophyta</taxon>
        <taxon>Tracheophyta</taxon>
        <taxon>Spermatophyta</taxon>
        <taxon>Magnoliopsida</taxon>
        <taxon>eudicotyledons</taxon>
        <taxon>Gunneridae</taxon>
        <taxon>Pentapetalae</taxon>
        <taxon>rosids</taxon>
        <taxon>fabids</taxon>
        <taxon>Fabales</taxon>
        <taxon>Fabaceae</taxon>
        <taxon>Papilionoideae</taxon>
        <taxon>50 kb inversion clade</taxon>
        <taxon>genistoids sensu lato</taxon>
        <taxon>core genistoids</taxon>
        <taxon>Genisteae</taxon>
        <taxon>Lupinus</taxon>
    </lineage>
</organism>
<feature type="compositionally biased region" description="Polar residues" evidence="1">
    <location>
        <begin position="208"/>
        <end position="228"/>
    </location>
</feature>
<accession>A0A6A4PLH9</accession>
<proteinExistence type="predicted"/>
<feature type="region of interest" description="Disordered" evidence="1">
    <location>
        <begin position="201"/>
        <end position="228"/>
    </location>
</feature>
<evidence type="ECO:0000313" key="3">
    <source>
        <dbReference type="Proteomes" id="UP000447434"/>
    </source>
</evidence>
<comment type="caution">
    <text evidence="2">The sequence shown here is derived from an EMBL/GenBank/DDBJ whole genome shotgun (WGS) entry which is preliminary data.</text>
</comment>
<keyword evidence="3" id="KW-1185">Reference proteome</keyword>
<dbReference type="Proteomes" id="UP000447434">
    <property type="component" value="Chromosome 12"/>
</dbReference>
<evidence type="ECO:0000313" key="2">
    <source>
        <dbReference type="EMBL" id="KAE9602431.1"/>
    </source>
</evidence>
<evidence type="ECO:0000256" key="1">
    <source>
        <dbReference type="SAM" id="MobiDB-lite"/>
    </source>
</evidence>
<dbReference type="PANTHER" id="PTHR33167">
    <property type="entry name" value="TRANSCRIPTION FACTOR, PUTATIVE (DUF863)-RELATED"/>
    <property type="match status" value="1"/>
</dbReference>
<dbReference type="EMBL" id="WOCE01000012">
    <property type="protein sequence ID" value="KAE9602431.1"/>
    <property type="molecule type" value="Genomic_DNA"/>
</dbReference>
<dbReference type="AlphaFoldDB" id="A0A6A4PLH9"/>
<gene>
    <name evidence="2" type="ORF">Lalb_Chr12g0199491</name>
</gene>
<reference evidence="3" key="1">
    <citation type="journal article" date="2020" name="Nat. Commun.">
        <title>Genome sequence of the cluster root forming white lupin.</title>
        <authorList>
            <person name="Hufnagel B."/>
            <person name="Marques A."/>
            <person name="Soriano A."/>
            <person name="Marques L."/>
            <person name="Divol F."/>
            <person name="Doumas P."/>
            <person name="Sallet E."/>
            <person name="Mancinotti D."/>
            <person name="Carrere S."/>
            <person name="Marande W."/>
            <person name="Arribat S."/>
            <person name="Keller J."/>
            <person name="Huneau C."/>
            <person name="Blein T."/>
            <person name="Aime D."/>
            <person name="Laguerre M."/>
            <person name="Taylor J."/>
            <person name="Schubert V."/>
            <person name="Nelson M."/>
            <person name="Geu-Flores F."/>
            <person name="Crespi M."/>
            <person name="Gallardo-Guerrero K."/>
            <person name="Delaux P.-M."/>
            <person name="Salse J."/>
            <person name="Berges H."/>
            <person name="Guyot R."/>
            <person name="Gouzy J."/>
            <person name="Peret B."/>
        </authorList>
    </citation>
    <scope>NUCLEOTIDE SEQUENCE [LARGE SCALE GENOMIC DNA]</scope>
    <source>
        <strain evidence="3">cv. Amiga</strain>
    </source>
</reference>